<dbReference type="Proteomes" id="UP000624041">
    <property type="component" value="Unassembled WGS sequence"/>
</dbReference>
<dbReference type="GO" id="GO:0008641">
    <property type="term" value="F:ubiquitin-like modifier activating enzyme activity"/>
    <property type="evidence" value="ECO:0007669"/>
    <property type="project" value="InterPro"/>
</dbReference>
<gene>
    <name evidence="2" type="ORF">GCM10007971_37960</name>
</gene>
<accession>A0A917Y662</accession>
<dbReference type="SUPFAM" id="SSF54495">
    <property type="entry name" value="UBC-like"/>
    <property type="match status" value="1"/>
</dbReference>
<sequence>MKYWFLEDLSRLSKEKEEIENLYSKADWLQEIEWILESELTLIARIKAHGHIYEVKLSYHAYFPSTPPTVTPLDKEINWSEHQYFSGTLCLEWGPDNWHPSITGAQMLESAYKLIYSENPYGNNKQKEIIPSRHFLTQGQELRNKYFRFYAGQELLEYLTKLQRNEVFNIYYTFLIENRTVVFHVLEIRTTEDVLWTNIEFPAHLKPEEPDVGIVINTNLAKEKIKTIKTLSEIEKLYKWQFFEELTSAKFVILLDNTGNPHALFGFLENKELSVVSLIFDKRDKKRLPSPLETLKNKKVGIVALGSLGSKVSISLGRMGVEHFYIVDDDLFMSGNIERHILDWKSIGSHKVDAIKSQLLSLSSRMKVQVSRTNISGQEATSALDSVLLSLGKCDLILDATANPKVFNYLSAVSTTNNIPMVWGEIFAGGIGGLIARSRPELDPDPLTMRALLNGYTQRLPEFKYNSKSEPYLAELDENQVMIASDADVSVIASHISRFATDSLVEGADSIFPYSMYLIGMSNSWIFEAPFDTHPINTSALMEKENFISPTEEEERVKEFLQSLLEKKK</sequence>
<dbReference type="PANTHER" id="PTHR43267">
    <property type="entry name" value="TRNA THREONYLCARBAMOYLADENOSINE DEHYDRATASE"/>
    <property type="match status" value="1"/>
</dbReference>
<evidence type="ECO:0000313" key="3">
    <source>
        <dbReference type="Proteomes" id="UP000624041"/>
    </source>
</evidence>
<dbReference type="InterPro" id="IPR000594">
    <property type="entry name" value="ThiF_NAD_FAD-bd"/>
</dbReference>
<evidence type="ECO:0000259" key="1">
    <source>
        <dbReference type="Pfam" id="PF00899"/>
    </source>
</evidence>
<dbReference type="Gene3D" id="3.10.110.10">
    <property type="entry name" value="Ubiquitin Conjugating Enzyme"/>
    <property type="match status" value="1"/>
</dbReference>
<dbReference type="CDD" id="cd00195">
    <property type="entry name" value="UBCc_UEV"/>
    <property type="match status" value="1"/>
</dbReference>
<feature type="domain" description="THIF-type NAD/FAD binding fold" evidence="1">
    <location>
        <begin position="292"/>
        <end position="427"/>
    </location>
</feature>
<organism evidence="2 3">
    <name type="scientific">Oceanobacillus indicireducens</name>
    <dbReference type="NCBI Taxonomy" id="1004261"/>
    <lineage>
        <taxon>Bacteria</taxon>
        <taxon>Bacillati</taxon>
        <taxon>Bacillota</taxon>
        <taxon>Bacilli</taxon>
        <taxon>Bacillales</taxon>
        <taxon>Bacillaceae</taxon>
        <taxon>Oceanobacillus</taxon>
    </lineage>
</organism>
<dbReference type="Pfam" id="PF00899">
    <property type="entry name" value="ThiF"/>
    <property type="match status" value="1"/>
</dbReference>
<dbReference type="RefSeq" id="WP_188859736.1">
    <property type="nucleotide sequence ID" value="NZ_BMOS01000056.1"/>
</dbReference>
<dbReference type="SUPFAM" id="SSF69572">
    <property type="entry name" value="Activating enzymes of the ubiquitin-like proteins"/>
    <property type="match status" value="1"/>
</dbReference>
<dbReference type="GO" id="GO:0061503">
    <property type="term" value="F:tRNA threonylcarbamoyladenosine dehydratase"/>
    <property type="evidence" value="ECO:0007669"/>
    <property type="project" value="TreeGrafter"/>
</dbReference>
<name>A0A917Y662_9BACI</name>
<dbReference type="GO" id="GO:0061504">
    <property type="term" value="P:cyclic threonylcarbamoyladenosine biosynthetic process"/>
    <property type="evidence" value="ECO:0007669"/>
    <property type="project" value="TreeGrafter"/>
</dbReference>
<keyword evidence="3" id="KW-1185">Reference proteome</keyword>
<dbReference type="InterPro" id="IPR045886">
    <property type="entry name" value="ThiF/MoeB/HesA"/>
</dbReference>
<dbReference type="InterPro" id="IPR016135">
    <property type="entry name" value="UBQ-conjugating_enzyme/RWD"/>
</dbReference>
<dbReference type="AlphaFoldDB" id="A0A917Y662"/>
<dbReference type="EMBL" id="BMOS01000056">
    <property type="protein sequence ID" value="GGN67263.1"/>
    <property type="molecule type" value="Genomic_DNA"/>
</dbReference>
<reference evidence="2" key="1">
    <citation type="journal article" date="2014" name="Int. J. Syst. Evol. Microbiol.">
        <title>Complete genome sequence of Corynebacterium casei LMG S-19264T (=DSM 44701T), isolated from a smear-ripened cheese.</title>
        <authorList>
            <consortium name="US DOE Joint Genome Institute (JGI-PGF)"/>
            <person name="Walter F."/>
            <person name="Albersmeier A."/>
            <person name="Kalinowski J."/>
            <person name="Ruckert C."/>
        </authorList>
    </citation>
    <scope>NUCLEOTIDE SEQUENCE</scope>
    <source>
        <strain evidence="2">JCM 17251</strain>
    </source>
</reference>
<dbReference type="InterPro" id="IPR035985">
    <property type="entry name" value="Ubiquitin-activating_enz"/>
</dbReference>
<protein>
    <recommendedName>
        <fullName evidence="1">THIF-type NAD/FAD binding fold domain-containing protein</fullName>
    </recommendedName>
</protein>
<proteinExistence type="predicted"/>
<evidence type="ECO:0000313" key="2">
    <source>
        <dbReference type="EMBL" id="GGN67263.1"/>
    </source>
</evidence>
<comment type="caution">
    <text evidence="2">The sequence shown here is derived from an EMBL/GenBank/DDBJ whole genome shotgun (WGS) entry which is preliminary data.</text>
</comment>
<reference evidence="2" key="2">
    <citation type="submission" date="2020-09" db="EMBL/GenBank/DDBJ databases">
        <authorList>
            <person name="Sun Q."/>
            <person name="Ohkuma M."/>
        </authorList>
    </citation>
    <scope>NUCLEOTIDE SEQUENCE</scope>
    <source>
        <strain evidence="2">JCM 17251</strain>
    </source>
</reference>
<dbReference type="PANTHER" id="PTHR43267:SF1">
    <property type="entry name" value="TRNA THREONYLCARBAMOYLADENOSINE DEHYDRATASE"/>
    <property type="match status" value="1"/>
</dbReference>
<dbReference type="Gene3D" id="3.40.50.720">
    <property type="entry name" value="NAD(P)-binding Rossmann-like Domain"/>
    <property type="match status" value="1"/>
</dbReference>